<reference evidence="2 3" key="1">
    <citation type="submission" date="2017-04" db="EMBL/GenBank/DDBJ databases">
        <authorList>
            <person name="Afonso C.L."/>
            <person name="Miller P.J."/>
            <person name="Scott M.A."/>
            <person name="Spackman E."/>
            <person name="Goraichik I."/>
            <person name="Dimitrov K.M."/>
            <person name="Suarez D.L."/>
            <person name="Swayne D.E."/>
        </authorList>
    </citation>
    <scope>NUCLEOTIDE SEQUENCE [LARGE SCALE GENOMIC DNA]</scope>
    <source>
        <strain evidence="2 3">DSM 26133</strain>
    </source>
</reference>
<dbReference type="STRING" id="692418.SAMN04488029_0988"/>
<organism evidence="2 3">
    <name type="scientific">Reichenbachiella faecimaris</name>
    <dbReference type="NCBI Taxonomy" id="692418"/>
    <lineage>
        <taxon>Bacteria</taxon>
        <taxon>Pseudomonadati</taxon>
        <taxon>Bacteroidota</taxon>
        <taxon>Cytophagia</taxon>
        <taxon>Cytophagales</taxon>
        <taxon>Reichenbachiellaceae</taxon>
        <taxon>Reichenbachiella</taxon>
    </lineage>
</organism>
<keyword evidence="1" id="KW-0812">Transmembrane</keyword>
<dbReference type="InterPro" id="IPR025058">
    <property type="entry name" value="DUF3995"/>
</dbReference>
<gene>
    <name evidence="2" type="ORF">SAMN04488029_0988</name>
</gene>
<evidence type="ECO:0000256" key="1">
    <source>
        <dbReference type="SAM" id="Phobius"/>
    </source>
</evidence>
<dbReference type="Proteomes" id="UP000192472">
    <property type="component" value="Unassembled WGS sequence"/>
</dbReference>
<evidence type="ECO:0008006" key="4">
    <source>
        <dbReference type="Google" id="ProtNLM"/>
    </source>
</evidence>
<evidence type="ECO:0000313" key="2">
    <source>
        <dbReference type="EMBL" id="SMD32638.1"/>
    </source>
</evidence>
<dbReference type="AlphaFoldDB" id="A0A1W2G8I4"/>
<feature type="transmembrane region" description="Helical" evidence="1">
    <location>
        <begin position="121"/>
        <end position="139"/>
    </location>
</feature>
<proteinExistence type="predicted"/>
<dbReference type="EMBL" id="FWYF01000001">
    <property type="protein sequence ID" value="SMD32638.1"/>
    <property type="molecule type" value="Genomic_DNA"/>
</dbReference>
<feature type="transmembrane region" description="Helical" evidence="1">
    <location>
        <begin position="51"/>
        <end position="69"/>
    </location>
</feature>
<dbReference type="Pfam" id="PF13160">
    <property type="entry name" value="DUF3995"/>
    <property type="match status" value="1"/>
</dbReference>
<sequence>MMKTYLSIFLLIVFSALSILHFYWANGGSWGFAEALPTDANGKRLLNPSALESAIVGTGLMLFGIYYLLQSGLVLSLPTWTFFKIIGWIIPGIFLLRAIGDFKFIGIFKPPLETAFAKADLYFYSPLCLLIALLGFLIIRPND</sequence>
<keyword evidence="1" id="KW-0472">Membrane</keyword>
<protein>
    <recommendedName>
        <fullName evidence="4">DUF3995 domain-containing protein</fullName>
    </recommendedName>
</protein>
<feature type="transmembrane region" description="Helical" evidence="1">
    <location>
        <begin position="81"/>
        <end position="99"/>
    </location>
</feature>
<keyword evidence="3" id="KW-1185">Reference proteome</keyword>
<accession>A0A1W2G8I4</accession>
<name>A0A1W2G8I4_REIFA</name>
<dbReference type="RefSeq" id="WP_221407812.1">
    <property type="nucleotide sequence ID" value="NZ_FWYF01000001.1"/>
</dbReference>
<evidence type="ECO:0000313" key="3">
    <source>
        <dbReference type="Proteomes" id="UP000192472"/>
    </source>
</evidence>
<keyword evidence="1" id="KW-1133">Transmembrane helix</keyword>